<evidence type="ECO:0000256" key="2">
    <source>
        <dbReference type="ARBA" id="ARBA00023002"/>
    </source>
</evidence>
<evidence type="ECO:0000256" key="1">
    <source>
        <dbReference type="ARBA" id="ARBA00006484"/>
    </source>
</evidence>
<comment type="similarity">
    <text evidence="1">Belongs to the short-chain dehydrogenases/reductases (SDR) family.</text>
</comment>
<protein>
    <submittedName>
        <fullName evidence="3">SDR family oxidoreductase</fullName>
    </submittedName>
</protein>
<dbReference type="SUPFAM" id="SSF51735">
    <property type="entry name" value="NAD(P)-binding Rossmann-fold domains"/>
    <property type="match status" value="1"/>
</dbReference>
<sequence length="272" mass="30202">MMTDKPVVFVTGAARNIGLAVAKKFAKEGYNVCLTSRSEKSADLAAREIMSEYPGVTAKGYAMLTNDVNQIRETFRKVREDFGRVDALVSNAADPGYNQSILSTTPEQFDYVMSSNAKGYFFCCQEAAKLMIENGTHGSIVLVGSVHSKRALPNRIVYASSKGAIDVMNRNMCYELGKYGIRSNLLVVGAVYNDRWSCYTPEDYEKKRANWPLGMESYPEDIANAVYFLSSDSAKTISGSELTVDSGVMSVLLSYNKNWDAEKDEREKLLKK</sequence>
<organism evidence="3 4">
    <name type="scientific">Qingrenia yutianensis</name>
    <dbReference type="NCBI Taxonomy" id="2763676"/>
    <lineage>
        <taxon>Bacteria</taxon>
        <taxon>Bacillati</taxon>
        <taxon>Bacillota</taxon>
        <taxon>Clostridia</taxon>
        <taxon>Eubacteriales</taxon>
        <taxon>Oscillospiraceae</taxon>
        <taxon>Qingrenia</taxon>
    </lineage>
</organism>
<dbReference type="PRINTS" id="PR00081">
    <property type="entry name" value="GDHRDH"/>
</dbReference>
<proteinExistence type="inferred from homology"/>
<dbReference type="InterPro" id="IPR036291">
    <property type="entry name" value="NAD(P)-bd_dom_sf"/>
</dbReference>
<dbReference type="PANTHER" id="PTHR43639">
    <property type="entry name" value="OXIDOREDUCTASE, SHORT-CHAIN DEHYDROGENASE/REDUCTASE FAMILY (AFU_ORTHOLOGUE AFUA_5G02870)"/>
    <property type="match status" value="1"/>
</dbReference>
<comment type="caution">
    <text evidence="3">The sequence shown here is derived from an EMBL/GenBank/DDBJ whole genome shotgun (WGS) entry which is preliminary data.</text>
</comment>
<keyword evidence="2" id="KW-0560">Oxidoreductase</keyword>
<dbReference type="InterPro" id="IPR002347">
    <property type="entry name" value="SDR_fam"/>
</dbReference>
<dbReference type="Proteomes" id="UP000647416">
    <property type="component" value="Unassembled WGS sequence"/>
</dbReference>
<dbReference type="PROSITE" id="PS00061">
    <property type="entry name" value="ADH_SHORT"/>
    <property type="match status" value="1"/>
</dbReference>
<dbReference type="InterPro" id="IPR020904">
    <property type="entry name" value="Sc_DH/Rdtase_CS"/>
</dbReference>
<dbReference type="RefSeq" id="WP_262431494.1">
    <property type="nucleotide sequence ID" value="NZ_JACRTE010000003.1"/>
</dbReference>
<evidence type="ECO:0000313" key="4">
    <source>
        <dbReference type="Proteomes" id="UP000647416"/>
    </source>
</evidence>
<accession>A0A926FCT7</accession>
<dbReference type="PANTHER" id="PTHR43639:SF1">
    <property type="entry name" value="SHORT-CHAIN DEHYDROGENASE_REDUCTASE FAMILY PROTEIN"/>
    <property type="match status" value="1"/>
</dbReference>
<dbReference type="GO" id="GO:0008206">
    <property type="term" value="P:bile acid metabolic process"/>
    <property type="evidence" value="ECO:0007669"/>
    <property type="project" value="UniProtKB-ARBA"/>
</dbReference>
<name>A0A926FCT7_9FIRM</name>
<dbReference type="Gene3D" id="3.40.50.720">
    <property type="entry name" value="NAD(P)-binding Rossmann-like Domain"/>
    <property type="match status" value="1"/>
</dbReference>
<dbReference type="FunFam" id="3.40.50.720:FF:000084">
    <property type="entry name" value="Short-chain dehydrogenase reductase"/>
    <property type="match status" value="1"/>
</dbReference>
<gene>
    <name evidence="3" type="ORF">H8706_03405</name>
</gene>
<dbReference type="GO" id="GO:0016491">
    <property type="term" value="F:oxidoreductase activity"/>
    <property type="evidence" value="ECO:0007669"/>
    <property type="project" value="UniProtKB-KW"/>
</dbReference>
<dbReference type="EMBL" id="JACRTE010000003">
    <property type="protein sequence ID" value="MBC8595915.1"/>
    <property type="molecule type" value="Genomic_DNA"/>
</dbReference>
<keyword evidence="4" id="KW-1185">Reference proteome</keyword>
<dbReference type="CDD" id="cd05233">
    <property type="entry name" value="SDR_c"/>
    <property type="match status" value="1"/>
</dbReference>
<evidence type="ECO:0000313" key="3">
    <source>
        <dbReference type="EMBL" id="MBC8595915.1"/>
    </source>
</evidence>
<reference evidence="3" key="1">
    <citation type="submission" date="2020-08" db="EMBL/GenBank/DDBJ databases">
        <title>Genome public.</title>
        <authorList>
            <person name="Liu C."/>
            <person name="Sun Q."/>
        </authorList>
    </citation>
    <scope>NUCLEOTIDE SEQUENCE</scope>
    <source>
        <strain evidence="3">NSJ-50</strain>
    </source>
</reference>
<dbReference type="AlphaFoldDB" id="A0A926FCT7"/>
<dbReference type="Pfam" id="PF13561">
    <property type="entry name" value="adh_short_C2"/>
    <property type="match status" value="1"/>
</dbReference>